<dbReference type="EMBL" id="LR217739">
    <property type="protein sequence ID" value="VFP88609.1"/>
    <property type="molecule type" value="Genomic_DNA"/>
</dbReference>
<proteinExistence type="inferred from homology"/>
<evidence type="ECO:0000256" key="2">
    <source>
        <dbReference type="ARBA" id="ARBA00007866"/>
    </source>
</evidence>
<evidence type="ECO:0000256" key="1">
    <source>
        <dbReference type="ARBA" id="ARBA00004651"/>
    </source>
</evidence>
<keyword evidence="4 16" id="KW-0813">Transport</keyword>
<accession>A0A803FU89</accession>
<dbReference type="PROSITE" id="PS50999">
    <property type="entry name" value="COX2_TM"/>
    <property type="match status" value="1"/>
</dbReference>
<evidence type="ECO:0000256" key="14">
    <source>
        <dbReference type="ARBA" id="ARBA00023288"/>
    </source>
</evidence>
<keyword evidence="13" id="KW-0564">Palmitate</keyword>
<evidence type="ECO:0000313" key="21">
    <source>
        <dbReference type="Proteomes" id="UP000294455"/>
    </source>
</evidence>
<dbReference type="InterPro" id="IPR010514">
    <property type="entry name" value="COX_ARM"/>
</dbReference>
<evidence type="ECO:0000259" key="18">
    <source>
        <dbReference type="PROSITE" id="PS50857"/>
    </source>
</evidence>
<feature type="transmembrane region" description="Helical" evidence="17">
    <location>
        <begin position="95"/>
        <end position="114"/>
    </location>
</feature>
<dbReference type="InterPro" id="IPR006333">
    <property type="entry name" value="Cyt_o_ubiquinol_oxidase_su2"/>
</dbReference>
<dbReference type="GO" id="GO:0004129">
    <property type="term" value="F:cytochrome-c oxidase activity"/>
    <property type="evidence" value="ECO:0007669"/>
    <property type="project" value="UniProtKB-UniRule"/>
</dbReference>
<dbReference type="GO" id="GO:0005886">
    <property type="term" value="C:plasma membrane"/>
    <property type="evidence" value="ECO:0007669"/>
    <property type="project" value="UniProtKB-SubCell"/>
</dbReference>
<dbReference type="Proteomes" id="UP000294455">
    <property type="component" value="Chromosome"/>
</dbReference>
<gene>
    <name evidence="20" type="primary">cyoA</name>
    <name evidence="20" type="ORF">BUCIPICE3303_303</name>
</gene>
<dbReference type="Pfam" id="PF06481">
    <property type="entry name" value="COX_ARM"/>
    <property type="match status" value="1"/>
</dbReference>
<dbReference type="InterPro" id="IPR008972">
    <property type="entry name" value="Cupredoxin"/>
</dbReference>
<keyword evidence="12 16" id="KW-0472">Membrane</keyword>
<reference evidence="20 21" key="1">
    <citation type="submission" date="2019-02" db="EMBL/GenBank/DDBJ databases">
        <authorList>
            <person name="Manzano-Marin A."/>
            <person name="Manzano-Marin A."/>
        </authorList>
    </citation>
    <scope>NUCLEOTIDE SEQUENCE [LARGE SCALE GENOMIC DNA]</scope>
    <source>
        <strain evidence="20 21">BuCipiceae</strain>
    </source>
</reference>
<evidence type="ECO:0000256" key="11">
    <source>
        <dbReference type="ARBA" id="ARBA00023002"/>
    </source>
</evidence>
<evidence type="ECO:0000256" key="5">
    <source>
        <dbReference type="ARBA" id="ARBA00022475"/>
    </source>
</evidence>
<dbReference type="SUPFAM" id="SSF81464">
    <property type="entry name" value="Cytochrome c oxidase subunit II-like, transmembrane region"/>
    <property type="match status" value="1"/>
</dbReference>
<keyword evidence="14" id="KW-0449">Lipoprotein</keyword>
<sequence length="293" mass="34926">MMKIFNKYNIFKFLFFSFIFMIILFIFYLSNKICIHSHGYILREELKLVLIAFKFMLIIVLPVIFLIIFIVCYYHQSNVFATYKPNWKHSYFLEIICWLIPVIIIFFLANLSWITTHKLDPSKSLKFNSNKPITIEVVSLNWRWLFIYPDYKIATINEISFPKNVTIHFNITSQSVMNSFFIPNLGSQIYTMAGMKTNLNLIAINSGIYQGISSNYSGYGFSNMKFKVYVQNDMHNFHKWIKKIKSKKNVLFSKEQFLNLSRNSKQHHIQYFSYVDPLLFYKIIDMFNVLHNV</sequence>
<dbReference type="GO" id="GO:0042773">
    <property type="term" value="P:ATP synthesis coupled electron transport"/>
    <property type="evidence" value="ECO:0007669"/>
    <property type="project" value="TreeGrafter"/>
</dbReference>
<evidence type="ECO:0000256" key="7">
    <source>
        <dbReference type="ARBA" id="ARBA00022692"/>
    </source>
</evidence>
<keyword evidence="8" id="KW-0732">Signal</keyword>
<keyword evidence="9 16" id="KW-0249">Electron transport</keyword>
<evidence type="ECO:0000256" key="9">
    <source>
        <dbReference type="ARBA" id="ARBA00022982"/>
    </source>
</evidence>
<comment type="function">
    <text evidence="15">Cytochrome bo(3) ubiquinol terminal oxidase is the component of the aerobic respiratory chain of E.coli that predominates when cells are grown at high aeration. Has proton pump activity across the membrane in addition to electron transfer, pumping 2 protons/electron.</text>
</comment>
<feature type="transmembrane region" description="Helical" evidence="17">
    <location>
        <begin position="50"/>
        <end position="74"/>
    </location>
</feature>
<dbReference type="GO" id="GO:0016682">
    <property type="term" value="F:oxidoreductase activity, acting on diphenols and related substances as donors, oxygen as acceptor"/>
    <property type="evidence" value="ECO:0007669"/>
    <property type="project" value="InterPro"/>
</dbReference>
<keyword evidence="10 17" id="KW-1133">Transmembrane helix</keyword>
<feature type="domain" description="Cytochrome oxidase subunit II copper A binding" evidence="18">
    <location>
        <begin position="130"/>
        <end position="243"/>
    </location>
</feature>
<dbReference type="Pfam" id="PF00116">
    <property type="entry name" value="COX2"/>
    <property type="match status" value="1"/>
</dbReference>
<comment type="similarity">
    <text evidence="2 16">Belongs to the cytochrome c oxidase subunit 2 family.</text>
</comment>
<organism evidence="20 21">
    <name type="scientific">Buchnera aphidicola</name>
    <name type="common">Cinara piceae</name>
    <dbReference type="NCBI Taxonomy" id="1660043"/>
    <lineage>
        <taxon>Bacteria</taxon>
        <taxon>Pseudomonadati</taxon>
        <taxon>Pseudomonadota</taxon>
        <taxon>Gammaproteobacteria</taxon>
        <taxon>Enterobacterales</taxon>
        <taxon>Erwiniaceae</taxon>
        <taxon>Buchnera</taxon>
    </lineage>
</organism>
<comment type="subcellular location">
    <subcellularLocation>
        <location evidence="1">Cell membrane</location>
        <topology evidence="1">Multi-pass membrane protein</topology>
    </subcellularLocation>
</comment>
<dbReference type="GO" id="GO:0009486">
    <property type="term" value="F:cytochrome bo3 ubiquinol oxidase activity"/>
    <property type="evidence" value="ECO:0007669"/>
    <property type="project" value="InterPro"/>
</dbReference>
<evidence type="ECO:0000256" key="4">
    <source>
        <dbReference type="ARBA" id="ARBA00022448"/>
    </source>
</evidence>
<feature type="transmembrane region" description="Helical" evidence="17">
    <location>
        <begin position="12"/>
        <end position="30"/>
    </location>
</feature>
<dbReference type="InterPro" id="IPR002429">
    <property type="entry name" value="CcO_II-like_C"/>
</dbReference>
<dbReference type="CDD" id="cd04212">
    <property type="entry name" value="CuRO_UO_II"/>
    <property type="match status" value="1"/>
</dbReference>
<evidence type="ECO:0000259" key="19">
    <source>
        <dbReference type="PROSITE" id="PS50999"/>
    </source>
</evidence>
<dbReference type="InterPro" id="IPR045187">
    <property type="entry name" value="CcO_II"/>
</dbReference>
<dbReference type="PANTHER" id="PTHR22888">
    <property type="entry name" value="CYTOCHROME C OXIDASE, SUBUNIT II"/>
    <property type="match status" value="1"/>
</dbReference>
<evidence type="ECO:0000256" key="12">
    <source>
        <dbReference type="ARBA" id="ARBA00023136"/>
    </source>
</evidence>
<dbReference type="InterPro" id="IPR011759">
    <property type="entry name" value="Cyt_c_oxidase_su2_TM_dom"/>
</dbReference>
<evidence type="ECO:0000256" key="8">
    <source>
        <dbReference type="ARBA" id="ARBA00022729"/>
    </source>
</evidence>
<feature type="domain" description="Cytochrome oxidase subunit II transmembrane region profile" evidence="19">
    <location>
        <begin position="26"/>
        <end position="123"/>
    </location>
</feature>
<evidence type="ECO:0000256" key="10">
    <source>
        <dbReference type="ARBA" id="ARBA00022989"/>
    </source>
</evidence>
<dbReference type="PIRSF" id="PIRSF000292">
    <property type="entry name" value="Ubi_od_II"/>
    <property type="match status" value="1"/>
</dbReference>
<keyword evidence="7 17" id="KW-0812">Transmembrane</keyword>
<dbReference type="PROSITE" id="PS50857">
    <property type="entry name" value="COX2_CUA"/>
    <property type="match status" value="1"/>
</dbReference>
<dbReference type="PANTHER" id="PTHR22888:SF18">
    <property type="entry name" value="CYTOCHROME BO(3) UBIQUINOL OXIDASE SUBUNIT 2"/>
    <property type="match status" value="1"/>
</dbReference>
<evidence type="ECO:0000256" key="13">
    <source>
        <dbReference type="ARBA" id="ARBA00023139"/>
    </source>
</evidence>
<dbReference type="GO" id="GO:0005507">
    <property type="term" value="F:copper ion binding"/>
    <property type="evidence" value="ECO:0007669"/>
    <property type="project" value="InterPro"/>
</dbReference>
<protein>
    <recommendedName>
        <fullName evidence="16">Ubiquinol oxidase subunit 2</fullName>
    </recommendedName>
</protein>
<evidence type="ECO:0000256" key="17">
    <source>
        <dbReference type="SAM" id="Phobius"/>
    </source>
</evidence>
<evidence type="ECO:0000256" key="16">
    <source>
        <dbReference type="PIRNR" id="PIRNR000292"/>
    </source>
</evidence>
<dbReference type="Gene3D" id="2.60.40.420">
    <property type="entry name" value="Cupredoxins - blue copper proteins"/>
    <property type="match status" value="1"/>
</dbReference>
<dbReference type="InterPro" id="IPR036257">
    <property type="entry name" value="Cyt_c_oxidase_su2_TM_sf"/>
</dbReference>
<evidence type="ECO:0000256" key="3">
    <source>
        <dbReference type="ARBA" id="ARBA00011700"/>
    </source>
</evidence>
<keyword evidence="6 16" id="KW-0679">Respiratory chain</keyword>
<dbReference type="Gene3D" id="1.10.287.90">
    <property type="match status" value="1"/>
</dbReference>
<dbReference type="AlphaFoldDB" id="A0A803FU89"/>
<dbReference type="SUPFAM" id="SSF49503">
    <property type="entry name" value="Cupredoxins"/>
    <property type="match status" value="1"/>
</dbReference>
<comment type="subunit">
    <text evidence="3">Heterooctamer of two A chains, two B chains, two C chains and two D chains.</text>
</comment>
<evidence type="ECO:0000313" key="20">
    <source>
        <dbReference type="EMBL" id="VFP88609.1"/>
    </source>
</evidence>
<evidence type="ECO:0000256" key="15">
    <source>
        <dbReference type="ARBA" id="ARBA00025694"/>
    </source>
</evidence>
<keyword evidence="5 16" id="KW-1003">Cell membrane</keyword>
<dbReference type="InterPro" id="IPR034227">
    <property type="entry name" value="CuRO_UO_II"/>
</dbReference>
<name>A0A803FU89_9GAMM</name>
<keyword evidence="11 16" id="KW-0560">Oxidoreductase</keyword>
<evidence type="ECO:0000256" key="6">
    <source>
        <dbReference type="ARBA" id="ARBA00022660"/>
    </source>
</evidence>
<dbReference type="NCBIfam" id="TIGR01433">
    <property type="entry name" value="CyoA"/>
    <property type="match status" value="1"/>
</dbReference>